<protein>
    <recommendedName>
        <fullName evidence="7">Pilin</fullName>
    </recommendedName>
</protein>
<dbReference type="NCBIfam" id="TIGR02532">
    <property type="entry name" value="IV_pilin_GFxxxE"/>
    <property type="match status" value="1"/>
</dbReference>
<keyword evidence="4" id="KW-1133">Transmembrane helix</keyword>
<dbReference type="InterPro" id="IPR012902">
    <property type="entry name" value="N_methyl_site"/>
</dbReference>
<organism evidence="6">
    <name type="scientific">uncultured Elusimicrobia bacterium</name>
    <dbReference type="NCBI Taxonomy" id="699876"/>
    <lineage>
        <taxon>Bacteria</taxon>
        <taxon>Pseudomonadati</taxon>
        <taxon>Elusimicrobiota</taxon>
        <taxon>Elusimicrobia</taxon>
        <taxon>environmental samples</taxon>
    </lineage>
</organism>
<evidence type="ECO:0000256" key="3">
    <source>
        <dbReference type="ARBA" id="ARBA00022692"/>
    </source>
</evidence>
<dbReference type="PANTHER" id="PTHR30093:SF44">
    <property type="entry name" value="TYPE II SECRETION SYSTEM CORE PROTEIN G"/>
    <property type="match status" value="1"/>
</dbReference>
<evidence type="ECO:0000256" key="2">
    <source>
        <dbReference type="ARBA" id="ARBA00022481"/>
    </source>
</evidence>
<proteinExistence type="predicted"/>
<evidence type="ECO:0000256" key="4">
    <source>
        <dbReference type="ARBA" id="ARBA00022989"/>
    </source>
</evidence>
<gene>
    <name evidence="6" type="ORF">Elusimicrob2101_0950</name>
</gene>
<evidence type="ECO:0000256" key="1">
    <source>
        <dbReference type="ARBA" id="ARBA00004167"/>
    </source>
</evidence>
<evidence type="ECO:0000256" key="5">
    <source>
        <dbReference type="ARBA" id="ARBA00023136"/>
    </source>
</evidence>
<name>A0A650EN01_9BACT</name>
<dbReference type="PROSITE" id="PS00409">
    <property type="entry name" value="PROKAR_NTER_METHYL"/>
    <property type="match status" value="1"/>
</dbReference>
<keyword evidence="2" id="KW-0488">Methylation</keyword>
<evidence type="ECO:0000313" key="6">
    <source>
        <dbReference type="EMBL" id="QGT50832.1"/>
    </source>
</evidence>
<dbReference type="AlphaFoldDB" id="A0A650EN01"/>
<dbReference type="InterPro" id="IPR045584">
    <property type="entry name" value="Pilin-like"/>
</dbReference>
<reference evidence="6" key="1">
    <citation type="journal article" date="2020" name="J. ISSAAS">
        <title>Lactobacilli and other gastrointestinal microbiota of Peromyscus leucopus, reservoir host for agents of Lyme disease and other zoonoses in North America.</title>
        <authorList>
            <person name="Milovic A."/>
            <person name="Bassam K."/>
            <person name="Shao H."/>
            <person name="Chatzistamou I."/>
            <person name="Tufts D.M."/>
            <person name="Diuk-Wasser M."/>
            <person name="Barbour A.G."/>
        </authorList>
    </citation>
    <scope>NUCLEOTIDE SEQUENCE</scope>
    <source>
        <strain evidence="6">LL30</strain>
    </source>
</reference>
<dbReference type="PANTHER" id="PTHR30093">
    <property type="entry name" value="GENERAL SECRETION PATHWAY PROTEIN G"/>
    <property type="match status" value="1"/>
</dbReference>
<keyword evidence="3" id="KW-0812">Transmembrane</keyword>
<dbReference type="Gene3D" id="3.30.700.10">
    <property type="entry name" value="Glycoprotein, Type 4 Pilin"/>
    <property type="match status" value="1"/>
</dbReference>
<comment type="subcellular location">
    <subcellularLocation>
        <location evidence="1">Membrane</location>
        <topology evidence="1">Single-pass membrane protein</topology>
    </subcellularLocation>
</comment>
<dbReference type="GO" id="GO:0016020">
    <property type="term" value="C:membrane"/>
    <property type="evidence" value="ECO:0007669"/>
    <property type="project" value="UniProtKB-SubCell"/>
</dbReference>
<keyword evidence="5" id="KW-0472">Membrane</keyword>
<dbReference type="Pfam" id="PF07963">
    <property type="entry name" value="N_methyl"/>
    <property type="match status" value="1"/>
</dbReference>
<accession>A0A650EN01</accession>
<dbReference type="EMBL" id="MN577572">
    <property type="protein sequence ID" value="QGT50832.1"/>
    <property type="molecule type" value="Genomic_DNA"/>
</dbReference>
<dbReference type="SUPFAM" id="SSF54523">
    <property type="entry name" value="Pili subunits"/>
    <property type="match status" value="1"/>
</dbReference>
<evidence type="ECO:0008006" key="7">
    <source>
        <dbReference type="Google" id="ProtNLM"/>
    </source>
</evidence>
<sequence>MKGFTLIELLVVVLIIGVLSAVALPQYQKAVEKSRISALFPIARALETAQKAYYMANGAFSNEMSNLDISVPLPHSGTPACELAHASSDSSRWDEQTVVTLNNRPSAGSYFVAAARHTGPFTCSGIKIPLADVASLEPGRVYCYEHVRGFTGTAGDFCQKLMNGTYVTSFDSCRFYAIP</sequence>